<dbReference type="EC" id="3.2.1.55" evidence="3"/>
<dbReference type="SUPFAM" id="SSF49785">
    <property type="entry name" value="Galactose-binding domain-like"/>
    <property type="match status" value="1"/>
</dbReference>
<gene>
    <name evidence="9" type="ORF">R1sor_021959</name>
</gene>
<keyword evidence="4" id="KW-0732">Signal</keyword>
<evidence type="ECO:0000259" key="8">
    <source>
        <dbReference type="SMART" id="SM00813"/>
    </source>
</evidence>
<evidence type="ECO:0000256" key="7">
    <source>
        <dbReference type="SAM" id="Phobius"/>
    </source>
</evidence>
<name>A0ABD3GII1_9MARC</name>
<keyword evidence="7" id="KW-0812">Transmembrane</keyword>
<dbReference type="InterPro" id="IPR010720">
    <property type="entry name" value="Alpha-L-AF_C"/>
</dbReference>
<dbReference type="PANTHER" id="PTHR31776:SF0">
    <property type="entry name" value="ALPHA-L-ARABINOFURANOSIDASE 1"/>
    <property type="match status" value="1"/>
</dbReference>
<evidence type="ECO:0000313" key="9">
    <source>
        <dbReference type="EMBL" id="KAL3679003.1"/>
    </source>
</evidence>
<keyword evidence="6" id="KW-0325">Glycoprotein</keyword>
<evidence type="ECO:0000256" key="5">
    <source>
        <dbReference type="ARBA" id="ARBA00022801"/>
    </source>
</evidence>
<evidence type="ECO:0000313" key="10">
    <source>
        <dbReference type="Proteomes" id="UP001633002"/>
    </source>
</evidence>
<comment type="similarity">
    <text evidence="2">Belongs to the glycosyl hydrolase 51 family.</text>
</comment>
<keyword evidence="5" id="KW-0378">Hydrolase</keyword>
<dbReference type="PANTHER" id="PTHR31776">
    <property type="entry name" value="ALPHA-L-ARABINOFURANOSIDASE 1"/>
    <property type="match status" value="1"/>
</dbReference>
<dbReference type="Pfam" id="PF06964">
    <property type="entry name" value="Alpha-L-AF_C"/>
    <property type="match status" value="1"/>
</dbReference>
<evidence type="ECO:0000256" key="6">
    <source>
        <dbReference type="ARBA" id="ARBA00023180"/>
    </source>
</evidence>
<evidence type="ECO:0000256" key="4">
    <source>
        <dbReference type="ARBA" id="ARBA00022729"/>
    </source>
</evidence>
<dbReference type="SMART" id="SM00813">
    <property type="entry name" value="Alpha-L-AF_C"/>
    <property type="match status" value="1"/>
</dbReference>
<dbReference type="Gene3D" id="3.20.20.80">
    <property type="entry name" value="Glycosidases"/>
    <property type="match status" value="1"/>
</dbReference>
<dbReference type="EMBL" id="JBJQOH010000007">
    <property type="protein sequence ID" value="KAL3679003.1"/>
    <property type="molecule type" value="Genomic_DNA"/>
</dbReference>
<dbReference type="SUPFAM" id="SSF51445">
    <property type="entry name" value="(Trans)glycosidases"/>
    <property type="match status" value="1"/>
</dbReference>
<dbReference type="InterPro" id="IPR055235">
    <property type="entry name" value="ASD1_cat"/>
</dbReference>
<dbReference type="FunFam" id="3.20.20.80:FF:000025">
    <property type="entry name" value="Alpha-L-arabinofuranosidase 1"/>
    <property type="match status" value="1"/>
</dbReference>
<dbReference type="GO" id="GO:0046556">
    <property type="term" value="F:alpha-L-arabinofuranosidase activity"/>
    <property type="evidence" value="ECO:0007669"/>
    <property type="project" value="UniProtKB-EC"/>
</dbReference>
<organism evidence="9 10">
    <name type="scientific">Riccia sorocarpa</name>
    <dbReference type="NCBI Taxonomy" id="122646"/>
    <lineage>
        <taxon>Eukaryota</taxon>
        <taxon>Viridiplantae</taxon>
        <taxon>Streptophyta</taxon>
        <taxon>Embryophyta</taxon>
        <taxon>Marchantiophyta</taxon>
        <taxon>Marchantiopsida</taxon>
        <taxon>Marchantiidae</taxon>
        <taxon>Marchantiales</taxon>
        <taxon>Ricciaceae</taxon>
        <taxon>Riccia</taxon>
    </lineage>
</organism>
<dbReference type="AlphaFoldDB" id="A0ABD3GII1"/>
<dbReference type="InterPro" id="IPR017853">
    <property type="entry name" value="GH"/>
</dbReference>
<sequence>MDPNNAEEPLLPIADPRSAGNVAATGKKVKGAWIWIPPMAIFAAFVIYETLNFSSSGRSSRDFQNQMITLEVQADDSGRPIPSTLFGIFFEEINHAGAGGLWAELINNRGFEAGGQNTPSNIDPWYQKGDSNNVILSTERTSLFKRNPIALRISTLCGSASNPCPAGGVGVINPGYWGIDVRAGKFYTVTFWLRSDTSVNLTVKFISEDEQRTLAQQALTVDKVKSNSWAKYSFRLAATDTDHHGKLAFTTAVQGSIWLDQVSAFPEETYKGHGFRTELAKMLEDLKPAFIRFPGGCYVEGERLENAWRWRDTVGPWQERPGHMGDVWNYWSDDGLGYFEFLQLAEDLAAAPVWVFNNGISHQYSVNPQLIQPWVKDVLDGIEFARGPNTSQWGAVRASMGHPDPFPLKHIAIGNEDCWKPWYRENYMAFYNAIKAAYPDIKLISNCDATNGPLNHPADYYDFHVYTSASNLYAMAHEFDQKSRADGPKVFVSEYAVTGGDAGTGSLLAAVAEGAFMIGLEINSDVVEMASYAPLFVHTNDRRWMPDAIVLDSWQQYGTPSYWVQQLFKYSSGATLLPFSILSSWASNPVVSVLRRHDKDLNADFLVVKAVNFGNVVVPLQITFSGLAANDILYTNSTIATLTSAGTMDENSFAQPKKIAPQISPVAAPKTNSNLQVVLPAHSIVALDLRLAHTTKGVDSPSLI</sequence>
<evidence type="ECO:0000256" key="2">
    <source>
        <dbReference type="ARBA" id="ARBA00007186"/>
    </source>
</evidence>
<feature type="domain" description="Alpha-L-arabinofuranosidase C-terminal" evidence="8">
    <location>
        <begin position="493"/>
        <end position="683"/>
    </location>
</feature>
<evidence type="ECO:0000256" key="1">
    <source>
        <dbReference type="ARBA" id="ARBA00001462"/>
    </source>
</evidence>
<keyword evidence="7" id="KW-0472">Membrane</keyword>
<accession>A0ABD3GII1</accession>
<proteinExistence type="inferred from homology"/>
<dbReference type="InterPro" id="IPR013780">
    <property type="entry name" value="Glyco_hydro_b"/>
</dbReference>
<feature type="transmembrane region" description="Helical" evidence="7">
    <location>
        <begin position="32"/>
        <end position="51"/>
    </location>
</feature>
<protein>
    <recommendedName>
        <fullName evidence="3">non-reducing end alpha-L-arabinofuranosidase</fullName>
        <ecNumber evidence="3">3.2.1.55</ecNumber>
    </recommendedName>
</protein>
<dbReference type="InterPro" id="IPR008979">
    <property type="entry name" value="Galactose-bd-like_sf"/>
</dbReference>
<dbReference type="Proteomes" id="UP001633002">
    <property type="component" value="Unassembled WGS sequence"/>
</dbReference>
<dbReference type="InterPro" id="IPR051563">
    <property type="entry name" value="Glycosyl_Hydrolase_51"/>
</dbReference>
<evidence type="ECO:0000256" key="3">
    <source>
        <dbReference type="ARBA" id="ARBA00012670"/>
    </source>
</evidence>
<dbReference type="Gene3D" id="2.60.40.1180">
    <property type="entry name" value="Golgi alpha-mannosidase II"/>
    <property type="match status" value="1"/>
</dbReference>
<comment type="caution">
    <text evidence="9">The sequence shown here is derived from an EMBL/GenBank/DDBJ whole genome shotgun (WGS) entry which is preliminary data.</text>
</comment>
<comment type="catalytic activity">
    <reaction evidence="1">
        <text>Hydrolysis of terminal non-reducing alpha-L-arabinofuranoside residues in alpha-L-arabinosides.</text>
        <dbReference type="EC" id="3.2.1.55"/>
    </reaction>
</comment>
<dbReference type="Pfam" id="PF22848">
    <property type="entry name" value="ASD1_dom"/>
    <property type="match status" value="1"/>
</dbReference>
<keyword evidence="7" id="KW-1133">Transmembrane helix</keyword>
<keyword evidence="10" id="KW-1185">Reference proteome</keyword>
<reference evidence="9 10" key="1">
    <citation type="submission" date="2024-09" db="EMBL/GenBank/DDBJ databases">
        <title>Chromosome-scale assembly of Riccia sorocarpa.</title>
        <authorList>
            <person name="Paukszto L."/>
        </authorList>
    </citation>
    <scope>NUCLEOTIDE SEQUENCE [LARGE SCALE GENOMIC DNA]</scope>
    <source>
        <strain evidence="9">LP-2024</strain>
        <tissue evidence="9">Aerial parts of the thallus</tissue>
    </source>
</reference>